<dbReference type="GeneID" id="113210727"/>
<protein>
    <submittedName>
        <fullName evidence="3">Uncharacterized protein LOC113210727</fullName>
    </submittedName>
</protein>
<organism evidence="2 3">
    <name type="scientific">Frankliniella occidentalis</name>
    <name type="common">Western flower thrips</name>
    <name type="synonym">Euthrips occidentalis</name>
    <dbReference type="NCBI Taxonomy" id="133901"/>
    <lineage>
        <taxon>Eukaryota</taxon>
        <taxon>Metazoa</taxon>
        <taxon>Ecdysozoa</taxon>
        <taxon>Arthropoda</taxon>
        <taxon>Hexapoda</taxon>
        <taxon>Insecta</taxon>
        <taxon>Pterygota</taxon>
        <taxon>Neoptera</taxon>
        <taxon>Paraneoptera</taxon>
        <taxon>Thysanoptera</taxon>
        <taxon>Terebrantia</taxon>
        <taxon>Thripoidea</taxon>
        <taxon>Thripidae</taxon>
        <taxon>Frankliniella</taxon>
    </lineage>
</organism>
<evidence type="ECO:0000313" key="2">
    <source>
        <dbReference type="Proteomes" id="UP000504606"/>
    </source>
</evidence>
<sequence>MAFKTFFAAVALACLCVAIASPSGQGPCSRQNISNVQKQIEICTRDVTSDRFNDPGEACGREAAFHLRAATTCSLDDIPGRLRVCLRYRGASALKYDEAEACVQRALDIVPTVPTPKPAPSNKLSAACSSRTTENINKLIESCTKDVPSWRFWQPAVYCVSDITNFIDSAVTCTLGDLVQKLGDCLSRQAVESSKPKACLELAFVNGAL</sequence>
<dbReference type="AlphaFoldDB" id="A0A6J1T1N6"/>
<feature type="chain" id="PRO_5026747479" evidence="1">
    <location>
        <begin position="21"/>
        <end position="209"/>
    </location>
</feature>
<keyword evidence="1" id="KW-0732">Signal</keyword>
<evidence type="ECO:0000313" key="3">
    <source>
        <dbReference type="RefSeq" id="XP_026284621.1"/>
    </source>
</evidence>
<feature type="signal peptide" evidence="1">
    <location>
        <begin position="1"/>
        <end position="20"/>
    </location>
</feature>
<proteinExistence type="predicted"/>
<name>A0A6J1T1N6_FRAOC</name>
<dbReference type="OrthoDB" id="10635758at2759"/>
<dbReference type="KEGG" id="foc:113210727"/>
<gene>
    <name evidence="3" type="primary">LOC113210727</name>
</gene>
<dbReference type="Proteomes" id="UP000504606">
    <property type="component" value="Unplaced"/>
</dbReference>
<evidence type="ECO:0000256" key="1">
    <source>
        <dbReference type="SAM" id="SignalP"/>
    </source>
</evidence>
<keyword evidence="2" id="KW-1185">Reference proteome</keyword>
<dbReference type="RefSeq" id="XP_026284621.1">
    <property type="nucleotide sequence ID" value="XM_026428836.2"/>
</dbReference>
<reference evidence="3" key="1">
    <citation type="submission" date="2025-08" db="UniProtKB">
        <authorList>
            <consortium name="RefSeq"/>
        </authorList>
    </citation>
    <scope>IDENTIFICATION</scope>
    <source>
        <tissue evidence="3">Whole organism</tissue>
    </source>
</reference>
<accession>A0A6J1T1N6</accession>